<evidence type="ECO:0000259" key="10">
    <source>
        <dbReference type="PROSITE" id="PS50002"/>
    </source>
</evidence>
<keyword evidence="2 8" id="KW-0728">SH3 domain</keyword>
<comment type="similarity">
    <text evidence="1">Belongs to the SH3RF family.</text>
</comment>
<evidence type="ECO:0000256" key="9">
    <source>
        <dbReference type="SAM" id="MobiDB-lite"/>
    </source>
</evidence>
<keyword evidence="6" id="KW-0832">Ubl conjugation</keyword>
<name>A0A096LVK2_POEFO</name>
<feature type="domain" description="SH3" evidence="10">
    <location>
        <begin position="416"/>
        <end position="476"/>
    </location>
</feature>
<dbReference type="EMBL" id="AYCK01003027">
    <property type="status" value="NOT_ANNOTATED_CDS"/>
    <property type="molecule type" value="Genomic_DNA"/>
</dbReference>
<dbReference type="GeneTree" id="ENSGT00940000160067"/>
<dbReference type="SUPFAM" id="SSF50044">
    <property type="entry name" value="SH3-domain"/>
    <property type="match status" value="2"/>
</dbReference>
<evidence type="ECO:0000313" key="13">
    <source>
        <dbReference type="Proteomes" id="UP000028760"/>
    </source>
</evidence>
<dbReference type="PROSITE" id="PS00518">
    <property type="entry name" value="ZF_RING_1"/>
    <property type="match status" value="1"/>
</dbReference>
<dbReference type="Pfam" id="PF13445">
    <property type="entry name" value="zf-RING_UBOX"/>
    <property type="match status" value="1"/>
</dbReference>
<dbReference type="SUPFAM" id="SSF57850">
    <property type="entry name" value="RING/U-box"/>
    <property type="match status" value="1"/>
</dbReference>
<evidence type="ECO:0008006" key="14">
    <source>
        <dbReference type="Google" id="ProtNLM"/>
    </source>
</evidence>
<reference evidence="12" key="3">
    <citation type="submission" date="2025-09" db="UniProtKB">
        <authorList>
            <consortium name="Ensembl"/>
        </authorList>
    </citation>
    <scope>IDENTIFICATION</scope>
</reference>
<dbReference type="PANTHER" id="PTHR14167:SF84">
    <property type="entry name" value="E3 UBIQUITIN-PROTEIN LIGASE SH3RF2 ISOFORM X1"/>
    <property type="match status" value="1"/>
</dbReference>
<dbReference type="GO" id="GO:0043066">
    <property type="term" value="P:negative regulation of apoptotic process"/>
    <property type="evidence" value="ECO:0007669"/>
    <property type="project" value="TreeGrafter"/>
</dbReference>
<dbReference type="GO" id="GO:0016567">
    <property type="term" value="P:protein ubiquitination"/>
    <property type="evidence" value="ECO:0007669"/>
    <property type="project" value="TreeGrafter"/>
</dbReference>
<dbReference type="PROSITE" id="PS50002">
    <property type="entry name" value="SH3"/>
    <property type="match status" value="2"/>
</dbReference>
<keyword evidence="3" id="KW-0479">Metal-binding</keyword>
<sequence length="476" mass="52781">MVDYSVSNGPGSLFSFEPEDVALTSLLECPLCFERLDASAKVLPCQHTFCLSCLQRHGVAQSQLFCPECGAPVPVRTVEELPENLLLVRLLEGLQGLSGPGKSPNRVRYAFPVDKGSLEDQQQESQRRERQGYSESICSTFLWDMLLFYFLTIMSLKDEVLRLTAYLLAVVATCPLRVSYNIFGKMQSYFAGSQTPQLQPLQQAQPQPLCRALCDFSPEEMDVEDSKYYLSFLKGDILTAVRRVDEAWIEAKLGEKVGLCPRQFVEVSFCFSDCSSQTLQQPSCLKERAGAGVTQQNLTISPAAGAKTRPLTHPAALPFTESLRSKPRPPSSMLCGSSPQPAPSSRPPTSASSLRASRSTSRRPPRRAASPTLADVQCYETKYFPVSAYFAHSTTTDDVEQNISHLLYVLNAGLTKVKLRCAVLYTYKPRRPEELELRKGEMVGVYGKFKDGWLRGLSLRTGKVGILPSNYITPVL</sequence>
<reference evidence="12" key="2">
    <citation type="submission" date="2025-08" db="UniProtKB">
        <authorList>
            <consortium name="Ensembl"/>
        </authorList>
    </citation>
    <scope>IDENTIFICATION</scope>
</reference>
<dbReference type="InterPro" id="IPR017907">
    <property type="entry name" value="Znf_RING_CS"/>
</dbReference>
<dbReference type="SMART" id="SM00184">
    <property type="entry name" value="RING"/>
    <property type="match status" value="1"/>
</dbReference>
<evidence type="ECO:0000256" key="1">
    <source>
        <dbReference type="ARBA" id="ARBA00008649"/>
    </source>
</evidence>
<feature type="compositionally biased region" description="Low complexity" evidence="9">
    <location>
        <begin position="347"/>
        <end position="359"/>
    </location>
</feature>
<evidence type="ECO:0000256" key="7">
    <source>
        <dbReference type="PROSITE-ProRule" id="PRU00175"/>
    </source>
</evidence>
<dbReference type="InterPro" id="IPR001452">
    <property type="entry name" value="SH3_domain"/>
</dbReference>
<dbReference type="GO" id="GO:0032436">
    <property type="term" value="P:positive regulation of proteasomal ubiquitin-dependent protein catabolic process"/>
    <property type="evidence" value="ECO:0007669"/>
    <property type="project" value="TreeGrafter"/>
</dbReference>
<dbReference type="PANTHER" id="PTHR14167">
    <property type="entry name" value="SH3 DOMAIN-CONTAINING"/>
    <property type="match status" value="1"/>
</dbReference>
<evidence type="ECO:0000313" key="12">
    <source>
        <dbReference type="Ensembl" id="ENSPFOP00000023193.1"/>
    </source>
</evidence>
<dbReference type="InterPro" id="IPR013083">
    <property type="entry name" value="Znf_RING/FYVE/PHD"/>
</dbReference>
<dbReference type="Pfam" id="PF07653">
    <property type="entry name" value="SH3_2"/>
    <property type="match status" value="1"/>
</dbReference>
<accession>A0A096LVK2</accession>
<dbReference type="SMART" id="SM00326">
    <property type="entry name" value="SH3"/>
    <property type="match status" value="2"/>
</dbReference>
<dbReference type="InterPro" id="IPR001841">
    <property type="entry name" value="Znf_RING"/>
</dbReference>
<protein>
    <recommendedName>
        <fullName evidence="14">SH3 domain containing ring finger 2</fullName>
    </recommendedName>
</protein>
<dbReference type="InterPro" id="IPR036028">
    <property type="entry name" value="SH3-like_dom_sf"/>
</dbReference>
<evidence type="ECO:0000256" key="8">
    <source>
        <dbReference type="PROSITE-ProRule" id="PRU00192"/>
    </source>
</evidence>
<feature type="region of interest" description="Disordered" evidence="9">
    <location>
        <begin position="321"/>
        <end position="372"/>
    </location>
</feature>
<dbReference type="PROSITE" id="PS50089">
    <property type="entry name" value="ZF_RING_2"/>
    <property type="match status" value="1"/>
</dbReference>
<evidence type="ECO:0000256" key="5">
    <source>
        <dbReference type="ARBA" id="ARBA00022833"/>
    </source>
</evidence>
<dbReference type="GO" id="GO:0061630">
    <property type="term" value="F:ubiquitin protein ligase activity"/>
    <property type="evidence" value="ECO:0007669"/>
    <property type="project" value="TreeGrafter"/>
</dbReference>
<evidence type="ECO:0000256" key="6">
    <source>
        <dbReference type="ARBA" id="ARBA00022843"/>
    </source>
</evidence>
<proteinExistence type="inferred from homology"/>
<dbReference type="Pfam" id="PF14604">
    <property type="entry name" value="SH3_9"/>
    <property type="match status" value="1"/>
</dbReference>
<dbReference type="AlphaFoldDB" id="A0A096LVK2"/>
<dbReference type="InterPro" id="IPR027370">
    <property type="entry name" value="Znf-RING_euk"/>
</dbReference>
<evidence type="ECO:0000256" key="4">
    <source>
        <dbReference type="ARBA" id="ARBA00022771"/>
    </source>
</evidence>
<keyword evidence="4 7" id="KW-0863">Zinc-finger</keyword>
<keyword evidence="13" id="KW-1185">Reference proteome</keyword>
<dbReference type="InterPro" id="IPR050384">
    <property type="entry name" value="Endophilin_SH3RF"/>
</dbReference>
<dbReference type="GO" id="GO:0046330">
    <property type="term" value="P:positive regulation of JNK cascade"/>
    <property type="evidence" value="ECO:0007669"/>
    <property type="project" value="TreeGrafter"/>
</dbReference>
<feature type="domain" description="RING-type" evidence="11">
    <location>
        <begin position="29"/>
        <end position="69"/>
    </location>
</feature>
<reference evidence="13" key="1">
    <citation type="submission" date="2013-10" db="EMBL/GenBank/DDBJ databases">
        <authorList>
            <person name="Schartl M."/>
            <person name="Warren W."/>
        </authorList>
    </citation>
    <scope>NUCLEOTIDE SEQUENCE [LARGE SCALE GENOMIC DNA]</scope>
    <source>
        <strain evidence="13">female</strain>
    </source>
</reference>
<organism evidence="12 13">
    <name type="scientific">Poecilia formosa</name>
    <name type="common">Amazon molly</name>
    <name type="synonym">Limia formosa</name>
    <dbReference type="NCBI Taxonomy" id="48698"/>
    <lineage>
        <taxon>Eukaryota</taxon>
        <taxon>Metazoa</taxon>
        <taxon>Chordata</taxon>
        <taxon>Craniata</taxon>
        <taxon>Vertebrata</taxon>
        <taxon>Euteleostomi</taxon>
        <taxon>Actinopterygii</taxon>
        <taxon>Neopterygii</taxon>
        <taxon>Teleostei</taxon>
        <taxon>Neoteleostei</taxon>
        <taxon>Acanthomorphata</taxon>
        <taxon>Ovalentaria</taxon>
        <taxon>Atherinomorphae</taxon>
        <taxon>Cyprinodontiformes</taxon>
        <taxon>Poeciliidae</taxon>
        <taxon>Poeciliinae</taxon>
        <taxon>Poecilia</taxon>
    </lineage>
</organism>
<dbReference type="Gene3D" id="2.30.30.40">
    <property type="entry name" value="SH3 Domains"/>
    <property type="match status" value="2"/>
</dbReference>
<feature type="domain" description="SH3" evidence="10">
    <location>
        <begin position="205"/>
        <end position="270"/>
    </location>
</feature>
<evidence type="ECO:0000259" key="11">
    <source>
        <dbReference type="PROSITE" id="PS50089"/>
    </source>
</evidence>
<dbReference type="Gene3D" id="3.30.40.10">
    <property type="entry name" value="Zinc/RING finger domain, C3HC4 (zinc finger)"/>
    <property type="match status" value="1"/>
</dbReference>
<evidence type="ECO:0000256" key="3">
    <source>
        <dbReference type="ARBA" id="ARBA00022723"/>
    </source>
</evidence>
<evidence type="ECO:0000256" key="2">
    <source>
        <dbReference type="ARBA" id="ARBA00022443"/>
    </source>
</evidence>
<dbReference type="Ensembl" id="ENSPFOT00000022275.1">
    <property type="protein sequence ID" value="ENSPFOP00000023193.1"/>
    <property type="gene ID" value="ENSPFOG00000010289.2"/>
</dbReference>
<keyword evidence="5" id="KW-0862">Zinc</keyword>
<dbReference type="Proteomes" id="UP000028760">
    <property type="component" value="Unassembled WGS sequence"/>
</dbReference>
<dbReference type="GO" id="GO:0008270">
    <property type="term" value="F:zinc ion binding"/>
    <property type="evidence" value="ECO:0007669"/>
    <property type="project" value="UniProtKB-KW"/>
</dbReference>